<organism evidence="1 2">
    <name type="scientific">Eleutherodactylus coqui</name>
    <name type="common">Puerto Rican coqui</name>
    <dbReference type="NCBI Taxonomy" id="57060"/>
    <lineage>
        <taxon>Eukaryota</taxon>
        <taxon>Metazoa</taxon>
        <taxon>Chordata</taxon>
        <taxon>Craniata</taxon>
        <taxon>Vertebrata</taxon>
        <taxon>Euteleostomi</taxon>
        <taxon>Amphibia</taxon>
        <taxon>Batrachia</taxon>
        <taxon>Anura</taxon>
        <taxon>Neobatrachia</taxon>
        <taxon>Hyloidea</taxon>
        <taxon>Eleutherodactylidae</taxon>
        <taxon>Eleutherodactylinae</taxon>
        <taxon>Eleutherodactylus</taxon>
        <taxon>Eleutherodactylus</taxon>
    </lineage>
</organism>
<dbReference type="AlphaFoldDB" id="A0A8J6B632"/>
<comment type="caution">
    <text evidence="1">The sequence shown here is derived from an EMBL/GenBank/DDBJ whole genome shotgun (WGS) entry which is preliminary data.</text>
</comment>
<reference evidence="1" key="1">
    <citation type="thesis" date="2020" institute="ProQuest LLC" country="789 East Eisenhower Parkway, Ann Arbor, MI, USA">
        <title>Comparative Genomics and Chromosome Evolution.</title>
        <authorList>
            <person name="Mudd A.B."/>
        </authorList>
    </citation>
    <scope>NUCLEOTIDE SEQUENCE</scope>
    <source>
        <strain evidence="1">HN-11 Male</strain>
        <tissue evidence="1">Kidney and liver</tissue>
    </source>
</reference>
<evidence type="ECO:0000313" key="1">
    <source>
        <dbReference type="EMBL" id="KAG9463844.1"/>
    </source>
</evidence>
<evidence type="ECO:0000313" key="2">
    <source>
        <dbReference type="Proteomes" id="UP000770717"/>
    </source>
</evidence>
<protein>
    <submittedName>
        <fullName evidence="1">Uncharacterized protein</fullName>
    </submittedName>
</protein>
<gene>
    <name evidence="1" type="ORF">GDO78_020961</name>
</gene>
<accession>A0A8J6B632</accession>
<keyword evidence="2" id="KW-1185">Reference proteome</keyword>
<proteinExistence type="predicted"/>
<dbReference type="Proteomes" id="UP000770717">
    <property type="component" value="Unassembled WGS sequence"/>
</dbReference>
<name>A0A8J6B632_ELECQ</name>
<sequence length="69" mass="7687">MISSVIPACSNPKGKIRSCMFSGCVHSISPSFCVDYKINRFCKIASGRSISGWEMAEIPPYCSDYSWQQ</sequence>
<dbReference type="EMBL" id="WNTK01005765">
    <property type="protein sequence ID" value="KAG9463844.1"/>
    <property type="molecule type" value="Genomic_DNA"/>
</dbReference>